<feature type="binding site" description="axial binding residue" evidence="13">
    <location>
        <position position="441"/>
    </location>
    <ligand>
        <name>heme</name>
        <dbReference type="ChEBI" id="CHEBI:30413"/>
    </ligand>
    <ligandPart>
        <name>Fe</name>
        <dbReference type="ChEBI" id="CHEBI:18248"/>
    </ligandPart>
</feature>
<dbReference type="GO" id="GO:0005789">
    <property type="term" value="C:endoplasmic reticulum membrane"/>
    <property type="evidence" value="ECO:0007669"/>
    <property type="project" value="UniProtKB-SubCell"/>
</dbReference>
<accession>A0A7R8YPS1</accession>
<evidence type="ECO:0000256" key="7">
    <source>
        <dbReference type="ARBA" id="ARBA00022824"/>
    </source>
</evidence>
<dbReference type="PRINTS" id="PR00463">
    <property type="entry name" value="EP450I"/>
</dbReference>
<dbReference type="SUPFAM" id="SSF48264">
    <property type="entry name" value="Cytochrome P450"/>
    <property type="match status" value="1"/>
</dbReference>
<dbReference type="GO" id="GO:0020037">
    <property type="term" value="F:heme binding"/>
    <property type="evidence" value="ECO:0007669"/>
    <property type="project" value="InterPro"/>
</dbReference>
<dbReference type="GO" id="GO:0004497">
    <property type="term" value="F:monooxygenase activity"/>
    <property type="evidence" value="ECO:0007669"/>
    <property type="project" value="UniProtKB-KW"/>
</dbReference>
<keyword evidence="15" id="KW-0732">Signal</keyword>
<dbReference type="GO" id="GO:0016705">
    <property type="term" value="F:oxidoreductase activity, acting on paired donors, with incorporation or reduction of molecular oxygen"/>
    <property type="evidence" value="ECO:0007669"/>
    <property type="project" value="InterPro"/>
</dbReference>
<keyword evidence="8" id="KW-0492">Microsome</keyword>
<evidence type="ECO:0000256" key="2">
    <source>
        <dbReference type="ARBA" id="ARBA00004174"/>
    </source>
</evidence>
<proteinExistence type="inferred from homology"/>
<evidence type="ECO:0000256" key="14">
    <source>
        <dbReference type="RuleBase" id="RU000461"/>
    </source>
</evidence>
<evidence type="ECO:0000313" key="16">
    <source>
        <dbReference type="EMBL" id="CAD7077682.1"/>
    </source>
</evidence>
<dbReference type="OMA" id="QDHCVLL"/>
<dbReference type="InterPro" id="IPR017972">
    <property type="entry name" value="Cyt_P450_CS"/>
</dbReference>
<gene>
    <name evidence="16" type="ORF">HERILL_LOCUS1005</name>
</gene>
<keyword evidence="9 14" id="KW-0560">Oxidoreductase</keyword>
<dbReference type="Pfam" id="PF00067">
    <property type="entry name" value="p450"/>
    <property type="match status" value="1"/>
</dbReference>
<dbReference type="InParanoid" id="A0A7R8YPS1"/>
<dbReference type="CDD" id="cd11056">
    <property type="entry name" value="CYP6-like"/>
    <property type="match status" value="1"/>
</dbReference>
<feature type="chain" id="PRO_5030539950" description="Cytochrome P450" evidence="15">
    <location>
        <begin position="21"/>
        <end position="500"/>
    </location>
</feature>
<evidence type="ECO:0000256" key="15">
    <source>
        <dbReference type="SAM" id="SignalP"/>
    </source>
</evidence>
<dbReference type="AlphaFoldDB" id="A0A7R8YPS1"/>
<evidence type="ECO:0000256" key="5">
    <source>
        <dbReference type="ARBA" id="ARBA00022617"/>
    </source>
</evidence>
<evidence type="ECO:0000256" key="6">
    <source>
        <dbReference type="ARBA" id="ARBA00022723"/>
    </source>
</evidence>
<dbReference type="InterPro" id="IPR050476">
    <property type="entry name" value="Insect_CytP450_Detox"/>
</dbReference>
<comment type="similarity">
    <text evidence="4 14">Belongs to the cytochrome P450 family.</text>
</comment>
<dbReference type="PANTHER" id="PTHR24292">
    <property type="entry name" value="CYTOCHROME P450"/>
    <property type="match status" value="1"/>
</dbReference>
<dbReference type="GO" id="GO:0005506">
    <property type="term" value="F:iron ion binding"/>
    <property type="evidence" value="ECO:0007669"/>
    <property type="project" value="InterPro"/>
</dbReference>
<dbReference type="PROSITE" id="PS00086">
    <property type="entry name" value="CYTOCHROME_P450"/>
    <property type="match status" value="1"/>
</dbReference>
<evidence type="ECO:0008006" key="18">
    <source>
        <dbReference type="Google" id="ProtNLM"/>
    </source>
</evidence>
<dbReference type="InterPro" id="IPR002401">
    <property type="entry name" value="Cyt_P450_E_grp-I"/>
</dbReference>
<comment type="subcellular location">
    <subcellularLocation>
        <location evidence="3">Endoplasmic reticulum membrane</location>
        <topology evidence="3">Peripheral membrane protein</topology>
    </subcellularLocation>
    <subcellularLocation>
        <location evidence="2">Microsome membrane</location>
        <topology evidence="2">Peripheral membrane protein</topology>
    </subcellularLocation>
</comment>
<keyword evidence="11 14" id="KW-0503">Monooxygenase</keyword>
<evidence type="ECO:0000256" key="13">
    <source>
        <dbReference type="PIRSR" id="PIRSR602401-1"/>
    </source>
</evidence>
<evidence type="ECO:0000313" key="17">
    <source>
        <dbReference type="Proteomes" id="UP000594454"/>
    </source>
</evidence>
<dbReference type="FunFam" id="1.10.630.10:FF:000042">
    <property type="entry name" value="Cytochrome P450"/>
    <property type="match status" value="1"/>
</dbReference>
<feature type="signal peptide" evidence="15">
    <location>
        <begin position="1"/>
        <end position="20"/>
    </location>
</feature>
<sequence>MWVYLGLLVLILFLYHKWSANHWRRCGVDGPVPLPLVGNLLEYILAKKHFGEVYQKVYKSYSSASYVGIYRLLNEPAILVRDLDFVKDVFVRKFNAYHDNSVMIDPKLDPLAMSNPFYAKGDRWKLLRSQLAPLFTSSKVKSLFPLVYDVCQKFEKYVARGPDNQYNAFEAKDLCSKFTIEVMASCGFGLNGEAFTNPNSEFAKFGEQIYSPTFWTFLQSVGGHFLPPVSKILRLPSIPKNIQRWLTIIAKEVIRRRETENGTRNDFLQLISDTKENDKILSENEVLGHCSTLLIEGFETSSTLMAYCLYELAINPDIQKAVHEELDRVLVKHNRTITYESLQEMNYLNSAMLETLRMHPVMSATVKLCTEDTELPPQYPGGRPVTIPAGTSIVVPVMAIQYDPELYPKPNTFNPERFNDENQGSRNKYSFLSFGEGPRICIGMRFGMMQSKAGLATILYKYNVRLSPKTQVPTKPTPATYLLNPESGLWMNFERRLRKL</sequence>
<dbReference type="PRINTS" id="PR00385">
    <property type="entry name" value="P450"/>
</dbReference>
<keyword evidence="5 13" id="KW-0349">Heme</keyword>
<evidence type="ECO:0000256" key="11">
    <source>
        <dbReference type="ARBA" id="ARBA00023033"/>
    </source>
</evidence>
<keyword evidence="6 13" id="KW-0479">Metal-binding</keyword>
<comment type="cofactor">
    <cofactor evidence="1 13">
        <name>heme</name>
        <dbReference type="ChEBI" id="CHEBI:30413"/>
    </cofactor>
</comment>
<dbReference type="EMBL" id="LR899009">
    <property type="protein sequence ID" value="CAD7077682.1"/>
    <property type="molecule type" value="Genomic_DNA"/>
</dbReference>
<organism evidence="16 17">
    <name type="scientific">Hermetia illucens</name>
    <name type="common">Black soldier fly</name>
    <dbReference type="NCBI Taxonomy" id="343691"/>
    <lineage>
        <taxon>Eukaryota</taxon>
        <taxon>Metazoa</taxon>
        <taxon>Ecdysozoa</taxon>
        <taxon>Arthropoda</taxon>
        <taxon>Hexapoda</taxon>
        <taxon>Insecta</taxon>
        <taxon>Pterygota</taxon>
        <taxon>Neoptera</taxon>
        <taxon>Endopterygota</taxon>
        <taxon>Diptera</taxon>
        <taxon>Brachycera</taxon>
        <taxon>Stratiomyomorpha</taxon>
        <taxon>Stratiomyidae</taxon>
        <taxon>Hermetiinae</taxon>
        <taxon>Hermetia</taxon>
    </lineage>
</organism>
<evidence type="ECO:0000256" key="10">
    <source>
        <dbReference type="ARBA" id="ARBA00023004"/>
    </source>
</evidence>
<evidence type="ECO:0000256" key="4">
    <source>
        <dbReference type="ARBA" id="ARBA00010617"/>
    </source>
</evidence>
<dbReference type="InterPro" id="IPR036396">
    <property type="entry name" value="Cyt_P450_sf"/>
</dbReference>
<name>A0A7R8YPS1_HERIL</name>
<evidence type="ECO:0000256" key="8">
    <source>
        <dbReference type="ARBA" id="ARBA00022848"/>
    </source>
</evidence>
<keyword evidence="7" id="KW-0256">Endoplasmic reticulum</keyword>
<dbReference type="Proteomes" id="UP000594454">
    <property type="component" value="Chromosome 1"/>
</dbReference>
<protein>
    <recommendedName>
        <fullName evidence="18">Cytochrome P450</fullName>
    </recommendedName>
</protein>
<keyword evidence="10 13" id="KW-0408">Iron</keyword>
<evidence type="ECO:0000256" key="1">
    <source>
        <dbReference type="ARBA" id="ARBA00001971"/>
    </source>
</evidence>
<dbReference type="OrthoDB" id="2789670at2759"/>
<dbReference type="PANTHER" id="PTHR24292:SF104">
    <property type="entry name" value="CYTOCHROME P450 308A1-RELATED"/>
    <property type="match status" value="1"/>
</dbReference>
<dbReference type="Gene3D" id="1.10.630.10">
    <property type="entry name" value="Cytochrome P450"/>
    <property type="match status" value="1"/>
</dbReference>
<keyword evidence="17" id="KW-1185">Reference proteome</keyword>
<reference evidence="16 17" key="1">
    <citation type="submission" date="2020-11" db="EMBL/GenBank/DDBJ databases">
        <authorList>
            <person name="Wallbank WR R."/>
            <person name="Pardo Diaz C."/>
            <person name="Kozak K."/>
            <person name="Martin S."/>
            <person name="Jiggins C."/>
            <person name="Moest M."/>
            <person name="Warren A I."/>
            <person name="Generalovic N T."/>
            <person name="Byers J.R.P. K."/>
            <person name="Montejo-Kovacevich G."/>
            <person name="Yen C E."/>
        </authorList>
    </citation>
    <scope>NUCLEOTIDE SEQUENCE [LARGE SCALE GENOMIC DNA]</scope>
</reference>
<evidence type="ECO:0000256" key="12">
    <source>
        <dbReference type="ARBA" id="ARBA00023136"/>
    </source>
</evidence>
<evidence type="ECO:0000256" key="3">
    <source>
        <dbReference type="ARBA" id="ARBA00004406"/>
    </source>
</evidence>
<dbReference type="InterPro" id="IPR001128">
    <property type="entry name" value="Cyt_P450"/>
</dbReference>
<keyword evidence="12" id="KW-0472">Membrane</keyword>
<evidence type="ECO:0000256" key="9">
    <source>
        <dbReference type="ARBA" id="ARBA00023002"/>
    </source>
</evidence>